<evidence type="ECO:0000313" key="3">
    <source>
        <dbReference type="Proteomes" id="UP000005463"/>
    </source>
</evidence>
<sequence length="68" mass="7872">MNRILRLIRSSVRALLVFIVVTAMFGSVYWLIEQRSINDLIGVGLVAFGWFAIAFVMWKRGWPRDDAE</sequence>
<dbReference type="EMBL" id="ABLC01000006">
    <property type="protein sequence ID" value="EDT05871.1"/>
    <property type="molecule type" value="Genomic_DNA"/>
</dbReference>
<feature type="transmembrane region" description="Helical" evidence="1">
    <location>
        <begin position="38"/>
        <end position="58"/>
    </location>
</feature>
<proteinExistence type="predicted"/>
<dbReference type="RefSeq" id="WP_006749825.1">
    <property type="nucleotide sequence ID" value="NZ_ABLC01000006.1"/>
</dbReference>
<dbReference type="Proteomes" id="UP000005463">
    <property type="component" value="Unassembled WGS sequence"/>
</dbReference>
<comment type="caution">
    <text evidence="2">The sequence shown here is derived from an EMBL/GenBank/DDBJ whole genome shotgun (WGS) entry which is preliminary data.</text>
</comment>
<gene>
    <name evidence="2" type="ORF">BamIOP4010DRAFT_0608</name>
</gene>
<evidence type="ECO:0008006" key="4">
    <source>
        <dbReference type="Google" id="ProtNLM"/>
    </source>
</evidence>
<evidence type="ECO:0000313" key="2">
    <source>
        <dbReference type="EMBL" id="EDT05871.1"/>
    </source>
</evidence>
<keyword evidence="1" id="KW-1133">Transmembrane helix</keyword>
<keyword evidence="1" id="KW-0812">Transmembrane</keyword>
<evidence type="ECO:0000256" key="1">
    <source>
        <dbReference type="SAM" id="Phobius"/>
    </source>
</evidence>
<protein>
    <recommendedName>
        <fullName evidence="4">Transmembrane protein</fullName>
    </recommendedName>
</protein>
<keyword evidence="1" id="KW-0472">Membrane</keyword>
<name>B1F999_9BURK</name>
<reference evidence="2 3" key="1">
    <citation type="submission" date="2008-03" db="EMBL/GenBank/DDBJ databases">
        <title>Sequencing of the draft genome and assembly of Burkholderia ambifaria IOP40-10.</title>
        <authorList>
            <consortium name="US DOE Joint Genome Institute (JGI-PGF)"/>
            <person name="Copeland A."/>
            <person name="Lucas S."/>
            <person name="Lapidus A."/>
            <person name="Glavina del Rio T."/>
            <person name="Dalin E."/>
            <person name="Tice H."/>
            <person name="Bruce D."/>
            <person name="Goodwin L."/>
            <person name="Pitluck S."/>
            <person name="Larimer F."/>
            <person name="Land M.L."/>
            <person name="Hauser L."/>
            <person name="Tiedje J."/>
            <person name="Richardson P."/>
        </authorList>
    </citation>
    <scope>NUCLEOTIDE SEQUENCE [LARGE SCALE GENOMIC DNA]</scope>
    <source>
        <strain evidence="2 3">IOP40-10</strain>
    </source>
</reference>
<accession>B1F999</accession>
<dbReference type="AlphaFoldDB" id="B1F999"/>
<dbReference type="PATRIC" id="fig|396596.7.peg.7390"/>
<organism evidence="2 3">
    <name type="scientific">Burkholderia ambifaria IOP40-10</name>
    <dbReference type="NCBI Taxonomy" id="396596"/>
    <lineage>
        <taxon>Bacteria</taxon>
        <taxon>Pseudomonadati</taxon>
        <taxon>Pseudomonadota</taxon>
        <taxon>Betaproteobacteria</taxon>
        <taxon>Burkholderiales</taxon>
        <taxon>Burkholderiaceae</taxon>
        <taxon>Burkholderia</taxon>
        <taxon>Burkholderia cepacia complex</taxon>
    </lineage>
</organism>
<feature type="transmembrane region" description="Helical" evidence="1">
    <location>
        <begin position="12"/>
        <end position="32"/>
    </location>
</feature>